<evidence type="ECO:0000256" key="6">
    <source>
        <dbReference type="ARBA" id="ARBA00023145"/>
    </source>
</evidence>
<dbReference type="GO" id="GO:0006508">
    <property type="term" value="P:proteolysis"/>
    <property type="evidence" value="ECO:0007669"/>
    <property type="project" value="UniProtKB-KW"/>
</dbReference>
<comment type="similarity">
    <text evidence="2">Belongs to the peptidase C14B family.</text>
</comment>
<comment type="function">
    <text evidence="1">Involved in cell death (apoptosis).</text>
</comment>
<sequence length="671" mass="75146">MIHRGQKPHHWALLIGINFYVEEVPLKGPVNDVELMQEYFRRDKRKVDIQVLKASSTAVDQPHPPENPAQWPTVSNIESSIERIKDNAQEGDFVYIHFSGHGTRTLLTNPKIKHGHKDTGDATLIVLGDDGRREEDLNGRFLAIRLKWLVDKGLKVTLVLDCCYSGHVYRHSKVPGAIIRTSGRAQPTSSSSYPTSDLSRAPYMRNAEVSPEDWLLKPAGYTILTACGPHEVAREVDVAGQTHGALTWFLHESLMRLQHAGGIVSQQSLHNHLVARMHSVWPSQTPMCYGRTDFCFFSDLQVKANHKFVLVEENRQKLVLQAGRAHGIYEGDEYALYPFDASENSTNLPPGKSFRARVSSVDAITSDLDVLEPRDTAMSNESGWKAKALTSISPHKIKAGLLDSIGNPSQWEAAARGSHFLEFHAEESQGRSCQFYLESPQNETYRILDSSGDAILGFPFHPAEDSGVSDEVLRALEHMATFKFIEGLDNRNPNPQFEAMFRYTLLDQLNSPYDFTGTLDVDDATIVTLEFENLSQGTPLYMTVLDMNPSWGISCLTRNDGAAGYYTVLPRCSLKPEAPKPRIRWKMYVPEHLRKQGYCEDIVKIIVTNKPTSFSPFLLSKITEASHRGAAHGLSKLLARLNPAQRSNTGEGDDPEFSMVNIIIRTHFRAP</sequence>
<evidence type="ECO:0000313" key="8">
    <source>
        <dbReference type="EMBL" id="PYH47506.1"/>
    </source>
</evidence>
<name>A0A318ZIW2_9EURO</name>
<dbReference type="InterPro" id="IPR011600">
    <property type="entry name" value="Pept_C14_caspase"/>
</dbReference>
<evidence type="ECO:0000259" key="7">
    <source>
        <dbReference type="Pfam" id="PF00656"/>
    </source>
</evidence>
<gene>
    <name evidence="8" type="ORF">BP01DRAFT_421799</name>
</gene>
<dbReference type="EMBL" id="KZ821224">
    <property type="protein sequence ID" value="PYH47506.1"/>
    <property type="molecule type" value="Genomic_DNA"/>
</dbReference>
<dbReference type="GeneID" id="37080757"/>
<dbReference type="OrthoDB" id="3223806at2759"/>
<keyword evidence="3" id="KW-0645">Protease</keyword>
<keyword evidence="4" id="KW-0053">Apoptosis</keyword>
<keyword evidence="6" id="KW-0865">Zymogen</keyword>
<dbReference type="SUPFAM" id="SSF52129">
    <property type="entry name" value="Caspase-like"/>
    <property type="match status" value="1"/>
</dbReference>
<dbReference type="Pfam" id="PF00656">
    <property type="entry name" value="Peptidase_C14"/>
    <property type="match status" value="1"/>
</dbReference>
<accession>A0A318ZIW2</accession>
<keyword evidence="5" id="KW-0378">Hydrolase</keyword>
<evidence type="ECO:0000256" key="1">
    <source>
        <dbReference type="ARBA" id="ARBA00003621"/>
    </source>
</evidence>
<dbReference type="Gene3D" id="3.40.50.1460">
    <property type="match status" value="1"/>
</dbReference>
<dbReference type="PANTHER" id="PTHR48104:SF30">
    <property type="entry name" value="METACASPASE-1"/>
    <property type="match status" value="1"/>
</dbReference>
<dbReference type="PANTHER" id="PTHR48104">
    <property type="entry name" value="METACASPASE-4"/>
    <property type="match status" value="1"/>
</dbReference>
<protein>
    <recommendedName>
        <fullName evidence="7">Peptidase C14 caspase domain-containing protein</fullName>
    </recommendedName>
</protein>
<evidence type="ECO:0000256" key="3">
    <source>
        <dbReference type="ARBA" id="ARBA00022670"/>
    </source>
</evidence>
<dbReference type="InterPro" id="IPR050452">
    <property type="entry name" value="Metacaspase"/>
</dbReference>
<dbReference type="RefSeq" id="XP_025433488.1">
    <property type="nucleotide sequence ID" value="XM_025579528.1"/>
</dbReference>
<dbReference type="AlphaFoldDB" id="A0A318ZIW2"/>
<dbReference type="GO" id="GO:0006915">
    <property type="term" value="P:apoptotic process"/>
    <property type="evidence" value="ECO:0007669"/>
    <property type="project" value="UniProtKB-KW"/>
</dbReference>
<dbReference type="InterPro" id="IPR029030">
    <property type="entry name" value="Caspase-like_dom_sf"/>
</dbReference>
<organism evidence="8 9">
    <name type="scientific">Aspergillus saccharolyticus JOP 1030-1</name>
    <dbReference type="NCBI Taxonomy" id="1450539"/>
    <lineage>
        <taxon>Eukaryota</taxon>
        <taxon>Fungi</taxon>
        <taxon>Dikarya</taxon>
        <taxon>Ascomycota</taxon>
        <taxon>Pezizomycotina</taxon>
        <taxon>Eurotiomycetes</taxon>
        <taxon>Eurotiomycetidae</taxon>
        <taxon>Eurotiales</taxon>
        <taxon>Aspergillaceae</taxon>
        <taxon>Aspergillus</taxon>
        <taxon>Aspergillus subgen. Circumdati</taxon>
    </lineage>
</organism>
<feature type="domain" description="Peptidase C14 caspase" evidence="7">
    <location>
        <begin position="10"/>
        <end position="290"/>
    </location>
</feature>
<evidence type="ECO:0000313" key="9">
    <source>
        <dbReference type="Proteomes" id="UP000248349"/>
    </source>
</evidence>
<proteinExistence type="inferred from homology"/>
<evidence type="ECO:0000256" key="2">
    <source>
        <dbReference type="ARBA" id="ARBA00009005"/>
    </source>
</evidence>
<keyword evidence="9" id="KW-1185">Reference proteome</keyword>
<reference evidence="8 9" key="1">
    <citation type="submission" date="2016-12" db="EMBL/GenBank/DDBJ databases">
        <title>The genomes of Aspergillus section Nigri reveals drivers in fungal speciation.</title>
        <authorList>
            <consortium name="DOE Joint Genome Institute"/>
            <person name="Vesth T.C."/>
            <person name="Nybo J."/>
            <person name="Theobald S."/>
            <person name="Brandl J."/>
            <person name="Frisvad J.C."/>
            <person name="Nielsen K.F."/>
            <person name="Lyhne E.K."/>
            <person name="Kogle M.E."/>
            <person name="Kuo A."/>
            <person name="Riley R."/>
            <person name="Clum A."/>
            <person name="Nolan M."/>
            <person name="Lipzen A."/>
            <person name="Salamov A."/>
            <person name="Henrissat B."/>
            <person name="Wiebenga A."/>
            <person name="De Vries R.P."/>
            <person name="Grigoriev I.V."/>
            <person name="Mortensen U.H."/>
            <person name="Andersen M.R."/>
            <person name="Baker S.E."/>
        </authorList>
    </citation>
    <scope>NUCLEOTIDE SEQUENCE [LARGE SCALE GENOMIC DNA]</scope>
    <source>
        <strain evidence="8 9">JOP 1030-1</strain>
    </source>
</reference>
<dbReference type="GO" id="GO:0004197">
    <property type="term" value="F:cysteine-type endopeptidase activity"/>
    <property type="evidence" value="ECO:0007669"/>
    <property type="project" value="InterPro"/>
</dbReference>
<evidence type="ECO:0000256" key="4">
    <source>
        <dbReference type="ARBA" id="ARBA00022703"/>
    </source>
</evidence>
<keyword evidence="5" id="KW-0788">Thiol protease</keyword>
<evidence type="ECO:0000256" key="5">
    <source>
        <dbReference type="ARBA" id="ARBA00022807"/>
    </source>
</evidence>
<dbReference type="GO" id="GO:0005737">
    <property type="term" value="C:cytoplasm"/>
    <property type="evidence" value="ECO:0007669"/>
    <property type="project" value="TreeGrafter"/>
</dbReference>
<dbReference type="Proteomes" id="UP000248349">
    <property type="component" value="Unassembled WGS sequence"/>
</dbReference>